<dbReference type="AlphaFoldDB" id="A0A8J7Z1S5"/>
<gene>
    <name evidence="1" type="ORF">GS601_02720</name>
</gene>
<dbReference type="GO" id="GO:0008168">
    <property type="term" value="F:methyltransferase activity"/>
    <property type="evidence" value="ECO:0007669"/>
    <property type="project" value="UniProtKB-KW"/>
</dbReference>
<dbReference type="SUPFAM" id="SSF53335">
    <property type="entry name" value="S-adenosyl-L-methionine-dependent methyltransferases"/>
    <property type="match status" value="1"/>
</dbReference>
<organism evidence="1 2">
    <name type="scientific">Myxacorys almedinensis A</name>
    <dbReference type="NCBI Taxonomy" id="2690445"/>
    <lineage>
        <taxon>Bacteria</taxon>
        <taxon>Bacillati</taxon>
        <taxon>Cyanobacteriota</taxon>
        <taxon>Cyanophyceae</taxon>
        <taxon>Leptolyngbyales</taxon>
        <taxon>Leptolyngbyaceae</taxon>
        <taxon>Myxacorys</taxon>
        <taxon>Myxacorys almedinensis</taxon>
    </lineage>
</organism>
<accession>A0A8J7Z1S5</accession>
<sequence>MKKPTYNSQWAESWKLSYHYDVLEFFGGTDNLGYTYAFQSRFSQTISAIGRHVLAGANVIDIASAQGNFSLRLAELGYTVTWNDLRAELVDYVKLKYETGTLNYAPGNCFDLGFQAEFDAAIVTEIIEHVAHPDLFLQQIASLVKPGGYIIMTTPNGEYFRNNLPRFSDCADPSVFEEIQFKPDGDGHIFLLHRDEIESLASKADLAVIELKFFTNPLTAGHLKTRHLLRLFPKLVVDFFEGLSATQQGKFLARINSHTLTVLQKPNRPTQNALGFTSHCSANNSVLNKIAL</sequence>
<evidence type="ECO:0000313" key="2">
    <source>
        <dbReference type="Proteomes" id="UP000646053"/>
    </source>
</evidence>
<proteinExistence type="predicted"/>
<dbReference type="EMBL" id="WVIE01000002">
    <property type="protein sequence ID" value="NDJ16211.1"/>
    <property type="molecule type" value="Genomic_DNA"/>
</dbReference>
<protein>
    <submittedName>
        <fullName evidence="1">Methyltransferase domain-containing protein</fullName>
    </submittedName>
</protein>
<dbReference type="Pfam" id="PF13489">
    <property type="entry name" value="Methyltransf_23"/>
    <property type="match status" value="1"/>
</dbReference>
<evidence type="ECO:0000313" key="1">
    <source>
        <dbReference type="EMBL" id="NDJ16211.1"/>
    </source>
</evidence>
<dbReference type="GO" id="GO:0032259">
    <property type="term" value="P:methylation"/>
    <property type="evidence" value="ECO:0007669"/>
    <property type="project" value="UniProtKB-KW"/>
</dbReference>
<dbReference type="InterPro" id="IPR029063">
    <property type="entry name" value="SAM-dependent_MTases_sf"/>
</dbReference>
<comment type="caution">
    <text evidence="1">The sequence shown here is derived from an EMBL/GenBank/DDBJ whole genome shotgun (WGS) entry which is preliminary data.</text>
</comment>
<reference evidence="1" key="1">
    <citation type="submission" date="2019-12" db="EMBL/GenBank/DDBJ databases">
        <title>High-Quality draft genome sequences of three cyanobacteria isolated from the limestone walls of the Old Cathedral of Coimbra.</title>
        <authorList>
            <person name="Tiago I."/>
            <person name="Soares F."/>
            <person name="Portugal A."/>
        </authorList>
    </citation>
    <scope>NUCLEOTIDE SEQUENCE</scope>
    <source>
        <strain evidence="1">A</strain>
    </source>
</reference>
<keyword evidence="1" id="KW-0489">Methyltransferase</keyword>
<name>A0A8J7Z1S5_9CYAN</name>
<dbReference type="RefSeq" id="WP_162421708.1">
    <property type="nucleotide sequence ID" value="NZ_WVIE01000002.1"/>
</dbReference>
<dbReference type="CDD" id="cd02440">
    <property type="entry name" value="AdoMet_MTases"/>
    <property type="match status" value="1"/>
</dbReference>
<keyword evidence="2" id="KW-1185">Reference proteome</keyword>
<keyword evidence="1" id="KW-0808">Transferase</keyword>
<dbReference type="Gene3D" id="3.40.50.150">
    <property type="entry name" value="Vaccinia Virus protein VP39"/>
    <property type="match status" value="1"/>
</dbReference>
<dbReference type="Proteomes" id="UP000646053">
    <property type="component" value="Unassembled WGS sequence"/>
</dbReference>